<proteinExistence type="predicted"/>
<dbReference type="Pfam" id="PF03417">
    <property type="entry name" value="AAT"/>
    <property type="match status" value="1"/>
</dbReference>
<evidence type="ECO:0000313" key="2">
    <source>
        <dbReference type="EMBL" id="MBB6423276.1"/>
    </source>
</evidence>
<dbReference type="GO" id="GO:0016787">
    <property type="term" value="F:hydrolase activity"/>
    <property type="evidence" value="ECO:0007669"/>
    <property type="project" value="UniProtKB-KW"/>
</dbReference>
<protein>
    <submittedName>
        <fullName evidence="2">Choloylglycine hydrolase</fullName>
    </submittedName>
</protein>
<sequence>MKGATVIMKPYYSDVLQFRGSHYDFGHFQGEKLKDSPILPNRERQWRPREKRHFIVDSEISMAMLDKLAPQVLDEIQGLADALELDITEAFKKFGGYYLELTRSGCSIFTNNDFFVRNYDSHPRGYEGRYIFYQPTDRGYAFMGPTMQITGRIDGMNEKGLVIGYNFTHTKKSADGFMCSMIARLVLETCANTDEAVTLLKEIPHRHSFSYVVQDQRGIPYVIEASPRNVAVRQSNICTNHFHMLQEENRYRQEESLQREQNIMNKQQNTSKPYDAFKIMNSLNEGIASTKYDASAGTIHTSVYLPKELKALFVIGLDRKPVIFDFNKWLQGEDIKITKIKGELDFDKPFVNME</sequence>
<accession>A0ABR6QNW4</accession>
<dbReference type="InterPro" id="IPR029055">
    <property type="entry name" value="Ntn_hydrolases_N"/>
</dbReference>
<organism evidence="2 3">
    <name type="scientific">Jeotgalicoccus coquinae</name>
    <dbReference type="NCBI Taxonomy" id="709509"/>
    <lineage>
        <taxon>Bacteria</taxon>
        <taxon>Bacillati</taxon>
        <taxon>Bacillota</taxon>
        <taxon>Bacilli</taxon>
        <taxon>Bacillales</taxon>
        <taxon>Staphylococcaceae</taxon>
        <taxon>Jeotgalicoccus</taxon>
    </lineage>
</organism>
<dbReference type="InterPro" id="IPR005079">
    <property type="entry name" value="Peptidase_C45_hydrolase"/>
</dbReference>
<dbReference type="EMBL" id="JACHFF010000001">
    <property type="protein sequence ID" value="MBB6423276.1"/>
    <property type="molecule type" value="Genomic_DNA"/>
</dbReference>
<keyword evidence="2" id="KW-0378">Hydrolase</keyword>
<dbReference type="PANTHER" id="PTHR34180">
    <property type="entry name" value="PEPTIDASE C45"/>
    <property type="match status" value="1"/>
</dbReference>
<dbReference type="CDD" id="cd01935">
    <property type="entry name" value="Ntn_CGH_like"/>
    <property type="match status" value="1"/>
</dbReference>
<reference evidence="2 3" key="1">
    <citation type="submission" date="2020-08" db="EMBL/GenBank/DDBJ databases">
        <title>Genomic Encyclopedia of Type Strains, Phase IV (KMG-IV): sequencing the most valuable type-strain genomes for metagenomic binning, comparative biology and taxonomic classification.</title>
        <authorList>
            <person name="Goeker M."/>
        </authorList>
    </citation>
    <scope>NUCLEOTIDE SEQUENCE [LARGE SCALE GENOMIC DNA]</scope>
    <source>
        <strain evidence="2 3">DSM 22419</strain>
    </source>
</reference>
<comment type="caution">
    <text evidence="2">The sequence shown here is derived from an EMBL/GenBank/DDBJ whole genome shotgun (WGS) entry which is preliminary data.</text>
</comment>
<keyword evidence="3" id="KW-1185">Reference proteome</keyword>
<name>A0ABR6QNW4_9STAP</name>
<dbReference type="InterPro" id="IPR047801">
    <property type="entry name" value="Peptidase_C45"/>
</dbReference>
<dbReference type="InterPro" id="IPR047794">
    <property type="entry name" value="C45_proenzyme-like"/>
</dbReference>
<feature type="domain" description="Peptidase C45 hydrolase" evidence="1">
    <location>
        <begin position="111"/>
        <end position="316"/>
    </location>
</feature>
<dbReference type="NCBIfam" id="NF040521">
    <property type="entry name" value="C45_proenzyme"/>
    <property type="match status" value="1"/>
</dbReference>
<gene>
    <name evidence="2" type="ORF">HNR41_001202</name>
</gene>
<evidence type="ECO:0000313" key="3">
    <source>
        <dbReference type="Proteomes" id="UP000545588"/>
    </source>
</evidence>
<dbReference type="Gene3D" id="3.60.60.10">
    <property type="entry name" value="Penicillin V Acylase, Chain A"/>
    <property type="match status" value="1"/>
</dbReference>
<dbReference type="SUPFAM" id="SSF56235">
    <property type="entry name" value="N-terminal nucleophile aminohydrolases (Ntn hydrolases)"/>
    <property type="match status" value="1"/>
</dbReference>
<evidence type="ECO:0000259" key="1">
    <source>
        <dbReference type="Pfam" id="PF03417"/>
    </source>
</evidence>
<dbReference type="Proteomes" id="UP000545588">
    <property type="component" value="Unassembled WGS sequence"/>
</dbReference>
<dbReference type="PANTHER" id="PTHR34180:SF1">
    <property type="entry name" value="BETA-ALANYL-DOPAMINE_CARCININE HYDROLASE"/>
    <property type="match status" value="1"/>
</dbReference>